<feature type="domain" description="Thioredoxin" evidence="8">
    <location>
        <begin position="9"/>
        <end position="140"/>
    </location>
</feature>
<dbReference type="InterPro" id="IPR013766">
    <property type="entry name" value="Thioredoxin_domain"/>
</dbReference>
<dbReference type="RefSeq" id="WP_035747505.1">
    <property type="nucleotide sequence ID" value="NZ_CALUEG010000079.1"/>
</dbReference>
<dbReference type="FunFam" id="3.40.30.10:FF:000001">
    <property type="entry name" value="Thioredoxin"/>
    <property type="match status" value="1"/>
</dbReference>
<dbReference type="InterPro" id="IPR049299">
    <property type="entry name" value="Thio2_N"/>
</dbReference>
<dbReference type="STRING" id="366616.CG51_18230"/>
<keyword evidence="6" id="KW-0676">Redox-active center</keyword>
<dbReference type="Pfam" id="PF00085">
    <property type="entry name" value="Thioredoxin"/>
    <property type="match status" value="1"/>
</dbReference>
<name>A0A212AR34_9RHOB</name>
<sequence length="140" mass="15329">MPTVACPKCSSVNRVPQERLTDTPKCGRCGAALFEGRPVVLTEANFDRHANAELPLLVDFWAEWCGPCKVMAPQFEAAARSLEPHVRLGKLDTEAEQQIAGRYGIRGIPTMILFRGGKEIARTSGVMPAAQIAQWARSHV</sequence>
<dbReference type="GO" id="GO:0045454">
    <property type="term" value="P:cell redox homeostasis"/>
    <property type="evidence" value="ECO:0007669"/>
    <property type="project" value="TreeGrafter"/>
</dbReference>
<evidence type="ECO:0000313" key="10">
    <source>
        <dbReference type="EMBL" id="OWJ83982.1"/>
    </source>
</evidence>
<comment type="similarity">
    <text evidence="1">Belongs to the thioredoxin family.</text>
</comment>
<comment type="caution">
    <text evidence="10">The sequence shown here is derived from an EMBL/GenBank/DDBJ whole genome shotgun (WGS) entry which is preliminary data.</text>
</comment>
<keyword evidence="5" id="KW-1015">Disulfide bond</keyword>
<dbReference type="PROSITE" id="PS51352">
    <property type="entry name" value="THIOREDOXIN_2"/>
    <property type="match status" value="1"/>
</dbReference>
<dbReference type="Proteomes" id="UP000196640">
    <property type="component" value="Unassembled WGS sequence"/>
</dbReference>
<dbReference type="PROSITE" id="PS00194">
    <property type="entry name" value="THIOREDOXIN_1"/>
    <property type="match status" value="1"/>
</dbReference>
<keyword evidence="12" id="KW-1185">Reference proteome</keyword>
<dbReference type="GO" id="GO:0015035">
    <property type="term" value="F:protein-disulfide reductase activity"/>
    <property type="evidence" value="ECO:0007669"/>
    <property type="project" value="UniProtKB-UniRule"/>
</dbReference>
<evidence type="ECO:0000313" key="11">
    <source>
        <dbReference type="Proteomes" id="UP000196640"/>
    </source>
</evidence>
<dbReference type="Proteomes" id="UP000214673">
    <property type="component" value="Unassembled WGS sequence"/>
</dbReference>
<dbReference type="NCBIfam" id="TIGR01068">
    <property type="entry name" value="thioredoxin"/>
    <property type="match status" value="1"/>
</dbReference>
<dbReference type="InterPro" id="IPR017937">
    <property type="entry name" value="Thioredoxin_CS"/>
</dbReference>
<proteinExistence type="inferred from homology"/>
<dbReference type="GO" id="GO:0046872">
    <property type="term" value="F:metal ion binding"/>
    <property type="evidence" value="ECO:0007669"/>
    <property type="project" value="UniProtKB-KW"/>
</dbReference>
<dbReference type="Gene3D" id="3.40.30.10">
    <property type="entry name" value="Glutaredoxin"/>
    <property type="match status" value="1"/>
</dbReference>
<evidence type="ECO:0000313" key="9">
    <source>
        <dbReference type="EMBL" id="OWJ74373.1"/>
    </source>
</evidence>
<keyword evidence="2" id="KW-0813">Transport</keyword>
<dbReference type="PRINTS" id="PR00421">
    <property type="entry name" value="THIOREDOXIN"/>
</dbReference>
<evidence type="ECO:0000256" key="7">
    <source>
        <dbReference type="NCBIfam" id="TIGR01068"/>
    </source>
</evidence>
<dbReference type="InterPro" id="IPR005746">
    <property type="entry name" value="Thioredoxin"/>
</dbReference>
<dbReference type="EMBL" id="NIPX01000011">
    <property type="protein sequence ID" value="OWJ83982.1"/>
    <property type="molecule type" value="Genomic_DNA"/>
</dbReference>
<protein>
    <recommendedName>
        <fullName evidence="7">Thioredoxin</fullName>
    </recommendedName>
</protein>
<dbReference type="OrthoDB" id="9790390at2"/>
<evidence type="ECO:0000256" key="1">
    <source>
        <dbReference type="ARBA" id="ARBA00008987"/>
    </source>
</evidence>
<evidence type="ECO:0000256" key="3">
    <source>
        <dbReference type="ARBA" id="ARBA00022723"/>
    </source>
</evidence>
<dbReference type="EMBL" id="NIPV01000067">
    <property type="protein sequence ID" value="OWJ74373.1"/>
    <property type="molecule type" value="Genomic_DNA"/>
</dbReference>
<dbReference type="NCBIfam" id="NF008229">
    <property type="entry name" value="PRK10996.1"/>
    <property type="match status" value="1"/>
</dbReference>
<gene>
    <name evidence="10" type="ORF">CDV52_09580</name>
    <name evidence="9" type="ORF">CDV53_13815</name>
</gene>
<reference evidence="10 12" key="2">
    <citation type="submission" date="2016-11" db="EMBL/GenBank/DDBJ databases">
        <title>Comparison of Traditional DNA-DNA Hybridization with In Silico Genomic Analysis.</title>
        <authorList>
            <person name="Nicholson A.C."/>
            <person name="Sammons S."/>
            <person name="Humrighouse B.W."/>
            <person name="Graziano J."/>
            <person name="Lasker B."/>
            <person name="Whitney A.M."/>
            <person name="Mcquiston J.R."/>
        </authorList>
    </citation>
    <scope>NUCLEOTIDE SEQUENCE [LARGE SCALE GENOMIC DNA]</scope>
    <source>
        <strain evidence="9 12">H1892</strain>
        <strain evidence="10">H2381</strain>
    </source>
</reference>
<dbReference type="SUPFAM" id="SSF52833">
    <property type="entry name" value="Thioredoxin-like"/>
    <property type="match status" value="1"/>
</dbReference>
<evidence type="ECO:0000259" key="8">
    <source>
        <dbReference type="PROSITE" id="PS51352"/>
    </source>
</evidence>
<dbReference type="Pfam" id="PF21352">
    <property type="entry name" value="Zn_ribbon_Thio2"/>
    <property type="match status" value="1"/>
</dbReference>
<accession>A0A212AR34</accession>
<dbReference type="PANTHER" id="PTHR45663:SF11">
    <property type="entry name" value="GEO12009P1"/>
    <property type="match status" value="1"/>
</dbReference>
<dbReference type="Gene3D" id="2.30.30.380">
    <property type="entry name" value="Zn-finger domain of Sec23/24"/>
    <property type="match status" value="1"/>
</dbReference>
<evidence type="ECO:0000256" key="2">
    <source>
        <dbReference type="ARBA" id="ARBA00022448"/>
    </source>
</evidence>
<evidence type="ECO:0000256" key="6">
    <source>
        <dbReference type="ARBA" id="ARBA00023284"/>
    </source>
</evidence>
<evidence type="ECO:0000256" key="4">
    <source>
        <dbReference type="ARBA" id="ARBA00022982"/>
    </source>
</evidence>
<evidence type="ECO:0000313" key="12">
    <source>
        <dbReference type="Proteomes" id="UP000214673"/>
    </source>
</evidence>
<evidence type="ECO:0000256" key="5">
    <source>
        <dbReference type="ARBA" id="ARBA00023157"/>
    </source>
</evidence>
<dbReference type="PANTHER" id="PTHR45663">
    <property type="entry name" value="GEO12009P1"/>
    <property type="match status" value="1"/>
</dbReference>
<dbReference type="AlphaFoldDB" id="A0A212AR34"/>
<keyword evidence="3" id="KW-0479">Metal-binding</keyword>
<dbReference type="InterPro" id="IPR036249">
    <property type="entry name" value="Thioredoxin-like_sf"/>
</dbReference>
<organism evidence="10 11">
    <name type="scientific">Haematobacter missouriensis</name>
    <dbReference type="NCBI Taxonomy" id="366616"/>
    <lineage>
        <taxon>Bacteria</taxon>
        <taxon>Pseudomonadati</taxon>
        <taxon>Pseudomonadota</taxon>
        <taxon>Alphaproteobacteria</taxon>
        <taxon>Rhodobacterales</taxon>
        <taxon>Paracoccaceae</taxon>
        <taxon>Haematobacter</taxon>
    </lineage>
</organism>
<keyword evidence="4" id="KW-0249">Electron transport</keyword>
<dbReference type="CDD" id="cd02947">
    <property type="entry name" value="TRX_family"/>
    <property type="match status" value="1"/>
</dbReference>
<dbReference type="GO" id="GO:0005829">
    <property type="term" value="C:cytosol"/>
    <property type="evidence" value="ECO:0007669"/>
    <property type="project" value="TreeGrafter"/>
</dbReference>
<reference evidence="11" key="1">
    <citation type="submission" date="2016-11" db="EMBL/GenBank/DDBJ databases">
        <title>Comparison of Traditional DNA-DNA Hybridization with In Silico Genomic Analysis.</title>
        <authorList>
            <person name="Nicholson A.C."/>
            <person name="Humrighouse B.W."/>
            <person name="Graziano J."/>
            <person name="Lasker B."/>
            <person name="Whitney A.M."/>
            <person name="Mcquiston J.R."/>
            <person name="Bell M."/>
        </authorList>
    </citation>
    <scope>NUCLEOTIDE SEQUENCE [LARGE SCALE GENOMIC DNA]</scope>
    <source>
        <strain evidence="11">H2381</strain>
    </source>
</reference>